<proteinExistence type="predicted"/>
<accession>A0A558R0W5</accession>
<protein>
    <submittedName>
        <fullName evidence="1">Uncharacterized protein</fullName>
    </submittedName>
</protein>
<dbReference type="OrthoDB" id="7448392at2"/>
<gene>
    <name evidence="1" type="ORF">FOY91_13105</name>
</gene>
<reference evidence="1 2" key="1">
    <citation type="submission" date="2019-07" db="EMBL/GenBank/DDBJ databases">
        <title>Sphingomonas solaris sp. nov., isolated from a solar panel from Boston, Massachusetts.</title>
        <authorList>
            <person name="Tanner K."/>
            <person name="Pascual J."/>
            <person name="Mancuso C."/>
            <person name="Pereto J."/>
            <person name="Khalil A."/>
            <person name="Vilanova C."/>
        </authorList>
    </citation>
    <scope>NUCLEOTIDE SEQUENCE [LARGE SCALE GENOMIC DNA]</scope>
    <source>
        <strain evidence="1 2">R4DWN</strain>
    </source>
</reference>
<evidence type="ECO:0000313" key="1">
    <source>
        <dbReference type="EMBL" id="TVV73016.1"/>
    </source>
</evidence>
<keyword evidence="2" id="KW-1185">Reference proteome</keyword>
<comment type="caution">
    <text evidence="1">The sequence shown here is derived from an EMBL/GenBank/DDBJ whole genome shotgun (WGS) entry which is preliminary data.</text>
</comment>
<dbReference type="Proteomes" id="UP000318681">
    <property type="component" value="Unassembled WGS sequence"/>
</dbReference>
<dbReference type="AlphaFoldDB" id="A0A558R0W5"/>
<sequence length="133" mass="13993">MPPAGDVPPSGAGATRRRLMLGAAAASTVVTIRPALAATVGSVMNCEVPVPDPRLGAGKWIDGRGQLVDAGTAGSFRPPNRPLKAEDIRKAMQGANFPGADYETSRAYMAYIRKLQNGMSGFTCYQSLQMPRA</sequence>
<name>A0A558R0W5_9SPHN</name>
<organism evidence="1 2">
    <name type="scientific">Alterirhizorhabdus solaris</name>
    <dbReference type="NCBI Taxonomy" id="2529389"/>
    <lineage>
        <taxon>Bacteria</taxon>
        <taxon>Pseudomonadati</taxon>
        <taxon>Pseudomonadota</taxon>
        <taxon>Alphaproteobacteria</taxon>
        <taxon>Sphingomonadales</taxon>
        <taxon>Rhizorhabdaceae</taxon>
        <taxon>Alterirhizorhabdus</taxon>
    </lineage>
</organism>
<dbReference type="EMBL" id="VNIM01000053">
    <property type="protein sequence ID" value="TVV73016.1"/>
    <property type="molecule type" value="Genomic_DNA"/>
</dbReference>
<evidence type="ECO:0000313" key="2">
    <source>
        <dbReference type="Proteomes" id="UP000318681"/>
    </source>
</evidence>